<feature type="region of interest" description="Disordered" evidence="6">
    <location>
        <begin position="199"/>
        <end position="236"/>
    </location>
</feature>
<keyword evidence="5 7" id="KW-0472">Membrane</keyword>
<evidence type="ECO:0000256" key="2">
    <source>
        <dbReference type="ARBA" id="ARBA00022692"/>
    </source>
</evidence>
<feature type="transmembrane region" description="Helical" evidence="7">
    <location>
        <begin position="135"/>
        <end position="154"/>
    </location>
</feature>
<feature type="compositionally biased region" description="Basic residues" evidence="6">
    <location>
        <begin position="223"/>
        <end position="236"/>
    </location>
</feature>
<keyword evidence="3" id="KW-0256">Endoplasmic reticulum</keyword>
<keyword evidence="4 7" id="KW-1133">Transmembrane helix</keyword>
<dbReference type="EMBL" id="HBHP01035495">
    <property type="protein sequence ID" value="CAD9777835.1"/>
    <property type="molecule type" value="Transcribed_RNA"/>
</dbReference>
<dbReference type="InterPro" id="IPR021013">
    <property type="entry name" value="ATPase_Vma12"/>
</dbReference>
<reference evidence="8" key="1">
    <citation type="submission" date="2021-01" db="EMBL/GenBank/DDBJ databases">
        <authorList>
            <person name="Corre E."/>
            <person name="Pelletier E."/>
            <person name="Niang G."/>
            <person name="Scheremetjew M."/>
            <person name="Finn R."/>
            <person name="Kale V."/>
            <person name="Holt S."/>
            <person name="Cochrane G."/>
            <person name="Meng A."/>
            <person name="Brown T."/>
            <person name="Cohen L."/>
        </authorList>
    </citation>
    <scope>NUCLEOTIDE SEQUENCE</scope>
    <source>
        <strain evidence="8">CCMP622</strain>
    </source>
</reference>
<evidence type="ECO:0000256" key="6">
    <source>
        <dbReference type="SAM" id="MobiDB-lite"/>
    </source>
</evidence>
<feature type="transmembrane region" description="Helical" evidence="7">
    <location>
        <begin position="166"/>
        <end position="186"/>
    </location>
</feature>
<organism evidence="8">
    <name type="scientific">Lotharella oceanica</name>
    <dbReference type="NCBI Taxonomy" id="641309"/>
    <lineage>
        <taxon>Eukaryota</taxon>
        <taxon>Sar</taxon>
        <taxon>Rhizaria</taxon>
        <taxon>Cercozoa</taxon>
        <taxon>Chlorarachniophyceae</taxon>
        <taxon>Lotharella</taxon>
    </lineage>
</organism>
<evidence type="ECO:0000256" key="1">
    <source>
        <dbReference type="ARBA" id="ARBA00004477"/>
    </source>
</evidence>
<name>A0A7S2XH41_9EUKA</name>
<feature type="compositionally biased region" description="Basic and acidic residues" evidence="6">
    <location>
        <begin position="199"/>
        <end position="208"/>
    </location>
</feature>
<dbReference type="GO" id="GO:0005789">
    <property type="term" value="C:endoplasmic reticulum membrane"/>
    <property type="evidence" value="ECO:0007669"/>
    <property type="project" value="UniProtKB-SubCell"/>
</dbReference>
<dbReference type="GO" id="GO:0070072">
    <property type="term" value="P:vacuolar proton-transporting V-type ATPase complex assembly"/>
    <property type="evidence" value="ECO:0007669"/>
    <property type="project" value="InterPro"/>
</dbReference>
<proteinExistence type="predicted"/>
<evidence type="ECO:0000256" key="4">
    <source>
        <dbReference type="ARBA" id="ARBA00022989"/>
    </source>
</evidence>
<evidence type="ECO:0000256" key="5">
    <source>
        <dbReference type="ARBA" id="ARBA00023136"/>
    </source>
</evidence>
<accession>A0A7S2XH41</accession>
<evidence type="ECO:0000256" key="3">
    <source>
        <dbReference type="ARBA" id="ARBA00022824"/>
    </source>
</evidence>
<evidence type="ECO:0000313" key="8">
    <source>
        <dbReference type="EMBL" id="CAD9777835.1"/>
    </source>
</evidence>
<gene>
    <name evidence="8" type="ORF">LSP00402_LOCUS21851</name>
</gene>
<dbReference type="PANTHER" id="PTHR31394">
    <property type="entry name" value="TRANSMEMBRANE PROTEIN 199"/>
    <property type="match status" value="1"/>
</dbReference>
<keyword evidence="2 7" id="KW-0812">Transmembrane</keyword>
<sequence length="236" mass="26934">MAVPLRMTPRIQETLRLLEAKVAVLPCCPPEEEDDIRRLIRMKEAEERITFDDVRKLSKIFRKLQLESKHHNGYIHELLEDSEVSFPEEVEEDNRDPAFLRRLEQLRLKAEHEYYFGPAKVKDEGAKSITMELGLGLNIILLMGTSFFVMYYAGLKAFPNNKVIPVLMGAGGLVGILIVETVLIIMRDERENIQRKNKEAANKARHLGELSTSKQTLAGGKDLRRRAKGGKKKRPG</sequence>
<evidence type="ECO:0000256" key="7">
    <source>
        <dbReference type="SAM" id="Phobius"/>
    </source>
</evidence>
<dbReference type="PANTHER" id="PTHR31394:SF1">
    <property type="entry name" value="TRANSMEMBRANE PROTEIN 199"/>
    <property type="match status" value="1"/>
</dbReference>
<dbReference type="AlphaFoldDB" id="A0A7S2XH41"/>
<protein>
    <submittedName>
        <fullName evidence="8">Uncharacterized protein</fullName>
    </submittedName>
</protein>
<comment type="subcellular location">
    <subcellularLocation>
        <location evidence="1">Endoplasmic reticulum membrane</location>
        <topology evidence="1">Multi-pass membrane protein</topology>
    </subcellularLocation>
</comment>